<sequence>MDVPMLMMIVIVLAVRAVNVGLIHVVVSGGRDFMIIDAARQKRSPRQDNINARPHGPDIF</sequence>
<accession>A0ABQ3FHD3</accession>
<dbReference type="EMBL" id="BMZM01000002">
    <property type="protein sequence ID" value="GHC23979.1"/>
    <property type="molecule type" value="Genomic_DNA"/>
</dbReference>
<evidence type="ECO:0000313" key="3">
    <source>
        <dbReference type="Proteomes" id="UP000604243"/>
    </source>
</evidence>
<reference evidence="3" key="1">
    <citation type="journal article" date="2019" name="Int. J. Syst. Evol. Microbiol.">
        <title>The Global Catalogue of Microorganisms (GCM) 10K type strain sequencing project: providing services to taxonomists for standard genome sequencing and annotation.</title>
        <authorList>
            <consortium name="The Broad Institute Genomics Platform"/>
            <consortium name="The Broad Institute Genome Sequencing Center for Infectious Disease"/>
            <person name="Wu L."/>
            <person name="Ma J."/>
        </authorList>
    </citation>
    <scope>NUCLEOTIDE SEQUENCE [LARGE SCALE GENOMIC DNA]</scope>
    <source>
        <strain evidence="3">KCTC 42082</strain>
    </source>
</reference>
<evidence type="ECO:0000256" key="1">
    <source>
        <dbReference type="SAM" id="Phobius"/>
    </source>
</evidence>
<keyword evidence="3" id="KW-1185">Reference proteome</keyword>
<organism evidence="2 3">
    <name type="scientific">Kushneria pakistanensis</name>
    <dbReference type="NCBI Taxonomy" id="1508770"/>
    <lineage>
        <taxon>Bacteria</taxon>
        <taxon>Pseudomonadati</taxon>
        <taxon>Pseudomonadota</taxon>
        <taxon>Gammaproteobacteria</taxon>
        <taxon>Oceanospirillales</taxon>
        <taxon>Halomonadaceae</taxon>
        <taxon>Kushneria</taxon>
    </lineage>
</organism>
<proteinExistence type="predicted"/>
<gene>
    <name evidence="2" type="ORF">GCM10010082_15480</name>
</gene>
<name>A0ABQ3FHD3_9GAMM</name>
<dbReference type="Proteomes" id="UP000604243">
    <property type="component" value="Unassembled WGS sequence"/>
</dbReference>
<feature type="transmembrane region" description="Helical" evidence="1">
    <location>
        <begin position="6"/>
        <end position="27"/>
    </location>
</feature>
<keyword evidence="1" id="KW-1133">Transmembrane helix</keyword>
<protein>
    <submittedName>
        <fullName evidence="2">Uncharacterized protein</fullName>
    </submittedName>
</protein>
<evidence type="ECO:0000313" key="2">
    <source>
        <dbReference type="EMBL" id="GHC23979.1"/>
    </source>
</evidence>
<keyword evidence="1" id="KW-0812">Transmembrane</keyword>
<comment type="caution">
    <text evidence="2">The sequence shown here is derived from an EMBL/GenBank/DDBJ whole genome shotgun (WGS) entry which is preliminary data.</text>
</comment>
<keyword evidence="1" id="KW-0472">Membrane</keyword>